<comment type="caution">
    <text evidence="1">The sequence shown here is derived from an EMBL/GenBank/DDBJ whole genome shotgun (WGS) entry which is preliminary data.</text>
</comment>
<protein>
    <recommendedName>
        <fullName evidence="3">Sulfatase</fullName>
    </recommendedName>
</protein>
<evidence type="ECO:0000313" key="1">
    <source>
        <dbReference type="EMBL" id="TWT59059.1"/>
    </source>
</evidence>
<evidence type="ECO:0008006" key="3">
    <source>
        <dbReference type="Google" id="ProtNLM"/>
    </source>
</evidence>
<dbReference type="InterPro" id="IPR010869">
    <property type="entry name" value="DUF1501"/>
</dbReference>
<proteinExistence type="predicted"/>
<dbReference type="Gene3D" id="3.40.720.10">
    <property type="entry name" value="Alkaline Phosphatase, subunit A"/>
    <property type="match status" value="1"/>
</dbReference>
<dbReference type="AlphaFoldDB" id="A0A5C5X8L3"/>
<dbReference type="EMBL" id="SIHI01000001">
    <property type="protein sequence ID" value="TWT59059.1"/>
    <property type="molecule type" value="Genomic_DNA"/>
</dbReference>
<name>A0A5C5X8L3_9PLAN</name>
<dbReference type="PANTHER" id="PTHR43737">
    <property type="entry name" value="BLL7424 PROTEIN"/>
    <property type="match status" value="1"/>
</dbReference>
<dbReference type="PANTHER" id="PTHR43737:SF1">
    <property type="entry name" value="DUF1501 DOMAIN-CONTAINING PROTEIN"/>
    <property type="match status" value="1"/>
</dbReference>
<dbReference type="Pfam" id="PF07394">
    <property type="entry name" value="DUF1501"/>
    <property type="match status" value="1"/>
</dbReference>
<keyword evidence="2" id="KW-1185">Reference proteome</keyword>
<organism evidence="1 2">
    <name type="scientific">Thalassoglobus neptunius</name>
    <dbReference type="NCBI Taxonomy" id="1938619"/>
    <lineage>
        <taxon>Bacteria</taxon>
        <taxon>Pseudomonadati</taxon>
        <taxon>Planctomycetota</taxon>
        <taxon>Planctomycetia</taxon>
        <taxon>Planctomycetales</taxon>
        <taxon>Planctomycetaceae</taxon>
        <taxon>Thalassoglobus</taxon>
    </lineage>
</organism>
<dbReference type="PROSITE" id="PS51318">
    <property type="entry name" value="TAT"/>
    <property type="match status" value="1"/>
</dbReference>
<gene>
    <name evidence="1" type="ORF">KOR42_24480</name>
</gene>
<reference evidence="1 2" key="1">
    <citation type="submission" date="2019-02" db="EMBL/GenBank/DDBJ databases">
        <title>Deep-cultivation of Planctomycetes and their phenomic and genomic characterization uncovers novel biology.</title>
        <authorList>
            <person name="Wiegand S."/>
            <person name="Jogler M."/>
            <person name="Boedeker C."/>
            <person name="Pinto D."/>
            <person name="Vollmers J."/>
            <person name="Rivas-Marin E."/>
            <person name="Kohn T."/>
            <person name="Peeters S.H."/>
            <person name="Heuer A."/>
            <person name="Rast P."/>
            <person name="Oberbeckmann S."/>
            <person name="Bunk B."/>
            <person name="Jeske O."/>
            <person name="Meyerdierks A."/>
            <person name="Storesund J.E."/>
            <person name="Kallscheuer N."/>
            <person name="Luecker S."/>
            <person name="Lage O.M."/>
            <person name="Pohl T."/>
            <person name="Merkel B.J."/>
            <person name="Hornburger P."/>
            <person name="Mueller R.-W."/>
            <person name="Bruemmer F."/>
            <person name="Labrenz M."/>
            <person name="Spormann A.M."/>
            <person name="Op Den Camp H."/>
            <person name="Overmann J."/>
            <person name="Amann R."/>
            <person name="Jetten M.S.M."/>
            <person name="Mascher T."/>
            <person name="Medema M.H."/>
            <person name="Devos D.P."/>
            <person name="Kaster A.-K."/>
            <person name="Ovreas L."/>
            <person name="Rohde M."/>
            <person name="Galperin M.Y."/>
            <person name="Jogler C."/>
        </authorList>
    </citation>
    <scope>NUCLEOTIDE SEQUENCE [LARGE SCALE GENOMIC DNA]</scope>
    <source>
        <strain evidence="1 2">KOR42</strain>
    </source>
</reference>
<accession>A0A5C5X8L3</accession>
<sequence>MFDSFTQPVSRREMLKKSATGFGSVGLIGALQQSGSLGTASAGTVSQLDVLPKAKRVIFLFMNGAPSHVDTFDPKPALEKHAGQQPSGKLYKPSKGSGFMPSPFKFAAHGKNGVVMSELFPHMAQCADDLCVIRSMHTDVPNHEPGLLMMHCGNLQPIRPCLGSWMSYGLGSENQNLPSFVALCPGRPVVGPQLWSSSFLPGEHQGVAVDTNNLDVEKLIANIQHPSLTRKEQRTQLDLLLELNRRHAQQRQNEAVLNEHIQAMELAYQMQSEASQAFDISLESEETRRMYGETPFGQSCLLARRLCERGVRFTQVYYVTKNGKQPWDTHTRNNQKHRELCADSDKATAALLADLKVRGLLEDTLVVWTGEFGRTPYSQMDKKEDLEKAGRDHHHTAFTTLLAGGGVKGGFTYGKTDEVGMDAVENRVHVHDLHATILHLLGLDHEKLTYRYSGRDFRLTDVHGSVVNDIIA</sequence>
<dbReference type="Proteomes" id="UP000317243">
    <property type="component" value="Unassembled WGS sequence"/>
</dbReference>
<dbReference type="InterPro" id="IPR017850">
    <property type="entry name" value="Alkaline_phosphatase_core_sf"/>
</dbReference>
<evidence type="ECO:0000313" key="2">
    <source>
        <dbReference type="Proteomes" id="UP000317243"/>
    </source>
</evidence>
<dbReference type="RefSeq" id="WP_197441076.1">
    <property type="nucleotide sequence ID" value="NZ_SIHI01000001.1"/>
</dbReference>
<dbReference type="InterPro" id="IPR006311">
    <property type="entry name" value="TAT_signal"/>
</dbReference>
<dbReference type="SUPFAM" id="SSF53649">
    <property type="entry name" value="Alkaline phosphatase-like"/>
    <property type="match status" value="1"/>
</dbReference>